<keyword evidence="11" id="KW-1185">Reference proteome</keyword>
<dbReference type="InterPro" id="IPR006101">
    <property type="entry name" value="Glyco_hydro_2"/>
</dbReference>
<dbReference type="InterPro" id="IPR032312">
    <property type="entry name" value="LacZ_4"/>
</dbReference>
<dbReference type="Gene3D" id="3.20.20.80">
    <property type="entry name" value="Glycosidases"/>
    <property type="match status" value="1"/>
</dbReference>
<evidence type="ECO:0000256" key="7">
    <source>
        <dbReference type="ARBA" id="ARBA00032230"/>
    </source>
</evidence>
<evidence type="ECO:0000256" key="5">
    <source>
        <dbReference type="ARBA" id="ARBA00022801"/>
    </source>
</evidence>
<dbReference type="SUPFAM" id="SSF49303">
    <property type="entry name" value="beta-Galactosidase/glucuronidase domain"/>
    <property type="match status" value="2"/>
</dbReference>
<dbReference type="Pfam" id="PF16353">
    <property type="entry name" value="LacZ_4"/>
    <property type="match status" value="1"/>
</dbReference>
<dbReference type="Pfam" id="PF02929">
    <property type="entry name" value="Bgal_small_N"/>
    <property type="match status" value="1"/>
</dbReference>
<dbReference type="PROSITE" id="PS00719">
    <property type="entry name" value="GLYCOSYL_HYDROL_F2_1"/>
    <property type="match status" value="1"/>
</dbReference>
<dbReference type="SUPFAM" id="SSF49785">
    <property type="entry name" value="Galactose-binding domain-like"/>
    <property type="match status" value="1"/>
</dbReference>
<dbReference type="Pfam" id="PF02836">
    <property type="entry name" value="Glyco_hydro_2_C"/>
    <property type="match status" value="1"/>
</dbReference>
<keyword evidence="6 8" id="KW-0326">Glycosidase</keyword>
<dbReference type="InterPro" id="IPR023230">
    <property type="entry name" value="Glyco_hydro_2_CS"/>
</dbReference>
<dbReference type="RefSeq" id="WP_268003945.1">
    <property type="nucleotide sequence ID" value="NZ_CP104067.1"/>
</dbReference>
<evidence type="ECO:0000256" key="6">
    <source>
        <dbReference type="ARBA" id="ARBA00023295"/>
    </source>
</evidence>
<evidence type="ECO:0000256" key="1">
    <source>
        <dbReference type="ARBA" id="ARBA00001412"/>
    </source>
</evidence>
<dbReference type="InterPro" id="IPR023232">
    <property type="entry name" value="Glyco_hydro_2_AS"/>
</dbReference>
<dbReference type="PRINTS" id="PR00132">
    <property type="entry name" value="GLHYDRLASE2"/>
</dbReference>
<feature type="domain" description="Beta galactosidase small chain/" evidence="9">
    <location>
        <begin position="761"/>
        <end position="1031"/>
    </location>
</feature>
<dbReference type="Pfam" id="PF02837">
    <property type="entry name" value="Glyco_hydro_2_N"/>
    <property type="match status" value="1"/>
</dbReference>
<dbReference type="SUPFAM" id="SSF51445">
    <property type="entry name" value="(Trans)glycosidases"/>
    <property type="match status" value="1"/>
</dbReference>
<evidence type="ECO:0000256" key="3">
    <source>
        <dbReference type="ARBA" id="ARBA00012756"/>
    </source>
</evidence>
<evidence type="ECO:0000313" key="10">
    <source>
        <dbReference type="EMBL" id="WAH40047.1"/>
    </source>
</evidence>
<dbReference type="InterPro" id="IPR013783">
    <property type="entry name" value="Ig-like_fold"/>
</dbReference>
<dbReference type="InterPro" id="IPR011013">
    <property type="entry name" value="Gal_mutarotase_sf_dom"/>
</dbReference>
<dbReference type="InterPro" id="IPR006102">
    <property type="entry name" value="Ig-like_GH2"/>
</dbReference>
<dbReference type="InterPro" id="IPR006104">
    <property type="entry name" value="Glyco_hydro_2_N"/>
</dbReference>
<dbReference type="SMART" id="SM01038">
    <property type="entry name" value="Bgal_small_N"/>
    <property type="match status" value="1"/>
</dbReference>
<dbReference type="Gene3D" id="2.60.40.10">
    <property type="entry name" value="Immunoglobulins"/>
    <property type="match status" value="2"/>
</dbReference>
<evidence type="ECO:0000256" key="4">
    <source>
        <dbReference type="ARBA" id="ARBA00013303"/>
    </source>
</evidence>
<proteinExistence type="inferred from homology"/>
<sequence length="1036" mass="119197">MREKYKYSPPSNGFPEWNNNPDIFQLNRLPTRASMTSYTSAESAYRGNRELSSRYISLNGRWKFSFSECPAKRVQQFYRTDYECDDWVDIEVPGHWQFQGYDYPQYTNIRYPWQSKEEIEPPFAPTEYNPVGSYVRTFTIPETWIDQPVYISFQGVESAFYVWVNGDLVGYSEDTFTPAEFDLTPYLVEGENKLAVEVYRWCDASWLEDQDFWRLSGIFRDVYLYTRPESYIFDFSVKTILDERYQDAQLDIDAKILNYFRRNTGTLKLEVSLYDSHNMYMVGNSLCADVDFQNNEFFDVQLSSQLRNPLKWSAEHPNLYTLVLCLKNQQGDTLEAVSCKVGVRKFEIKDGLMLLNGERIIFKGVNRHEFTCSRGRAITYDDMLQDVLLMKRYNINAVRTSHYPNHPLWYEICDKYGMYVIDEVNLETHGTWNYSQTDLDGAIPGSRPEWSANVLDRCNSMFQRDKNHSCVLIWSLGNESFGGDNFLRMHDYLRSVDPTRIVHYEGITMWRASDAASDIESRMYSSVHDIERYARNNPKKPFILCEYSHAMGNSCGGLHKYWELFERYPVLQGGFIWDWVDQAIRTTTPEGIEYLAYGGDFGESPNDGNFCGNGLIFADRTVSPKLYEVKKCYQNVKFTAVNLEEGAVRVENRHLFTNLRDFNLLWEIVSEDGVREYGQGVIDTPPGEAQVVSIPISPLGTSESSEYWLTLSLALKEDTLWAQKGHVIAYEQFALPLQHSVSHVLRVETELRTEEDALAVNVLGNHFSMQFDKTTGDLDSYIFDGIELIKSAPRPNFWRAYIDNDRGNGHPQRCATWRDAGLNRQLRSFTTESTDNIVKVTSTYLVSTTNASICTVTYTITGDGNIDVQLGLVPGQGLSEIPEIGILFEMTSKFGNLKWFGRGPHESYWDRQAAACIGSYEGKVIDQFLPYLRPQECGNKTDVRRASIINDVGAGITIWASQPFELNVLPYTPLELEEHDHVYKLPSSDKTVVRVNYKQMGVGGDDSWGSRTHPEFTLPSNRPYMFRFSLKGIAGK</sequence>
<evidence type="ECO:0000259" key="9">
    <source>
        <dbReference type="SMART" id="SM01038"/>
    </source>
</evidence>
<dbReference type="EC" id="3.2.1.23" evidence="3 8"/>
<dbReference type="InterPro" id="IPR050347">
    <property type="entry name" value="Bact_Beta-galactosidase"/>
</dbReference>
<dbReference type="Pfam" id="PF00703">
    <property type="entry name" value="Glyco_hydro_2"/>
    <property type="match status" value="1"/>
</dbReference>
<dbReference type="InterPro" id="IPR008979">
    <property type="entry name" value="Galactose-bd-like_sf"/>
</dbReference>
<evidence type="ECO:0000256" key="8">
    <source>
        <dbReference type="RuleBase" id="RU361154"/>
    </source>
</evidence>
<dbReference type="PROSITE" id="PS00608">
    <property type="entry name" value="GLYCOSYL_HYDROL_F2_2"/>
    <property type="match status" value="1"/>
</dbReference>
<evidence type="ECO:0000256" key="2">
    <source>
        <dbReference type="ARBA" id="ARBA00007401"/>
    </source>
</evidence>
<dbReference type="InterPro" id="IPR014718">
    <property type="entry name" value="GH-type_carb-bd"/>
</dbReference>
<dbReference type="InterPro" id="IPR017853">
    <property type="entry name" value="GH"/>
</dbReference>
<protein>
    <recommendedName>
        <fullName evidence="4 8">Beta-galactosidase</fullName>
        <ecNumber evidence="3 8">3.2.1.23</ecNumber>
    </recommendedName>
    <alternativeName>
        <fullName evidence="7 8">Lactase</fullName>
    </alternativeName>
</protein>
<accession>A0ABY6ZB07</accession>
<organism evidence="10 11">
    <name type="scientific">Alicyclobacillus fastidiosus</name>
    <dbReference type="NCBI Taxonomy" id="392011"/>
    <lineage>
        <taxon>Bacteria</taxon>
        <taxon>Bacillati</taxon>
        <taxon>Bacillota</taxon>
        <taxon>Bacilli</taxon>
        <taxon>Bacillales</taxon>
        <taxon>Alicyclobacillaceae</taxon>
        <taxon>Alicyclobacillus</taxon>
    </lineage>
</organism>
<gene>
    <name evidence="10" type="ORF">NZD89_16810</name>
</gene>
<dbReference type="EMBL" id="CP104067">
    <property type="protein sequence ID" value="WAH40047.1"/>
    <property type="molecule type" value="Genomic_DNA"/>
</dbReference>
<dbReference type="PANTHER" id="PTHR46323">
    <property type="entry name" value="BETA-GALACTOSIDASE"/>
    <property type="match status" value="1"/>
</dbReference>
<dbReference type="InterPro" id="IPR004199">
    <property type="entry name" value="B-gal_small/dom_5"/>
</dbReference>
<dbReference type="Gene3D" id="2.60.120.260">
    <property type="entry name" value="Galactose-binding domain-like"/>
    <property type="match status" value="1"/>
</dbReference>
<keyword evidence="5 8" id="KW-0378">Hydrolase</keyword>
<dbReference type="Gene3D" id="2.70.98.10">
    <property type="match status" value="1"/>
</dbReference>
<dbReference type="InterPro" id="IPR006103">
    <property type="entry name" value="Glyco_hydro_2_cat"/>
</dbReference>
<dbReference type="InterPro" id="IPR036156">
    <property type="entry name" value="Beta-gal/glucu_dom_sf"/>
</dbReference>
<reference evidence="10" key="1">
    <citation type="submission" date="2022-08" db="EMBL/GenBank/DDBJ databases">
        <title>Alicyclobacillus fastidiosus DSM 17978, complete genome.</title>
        <authorList>
            <person name="Wang Q."/>
            <person name="Cai R."/>
            <person name="Wang Z."/>
        </authorList>
    </citation>
    <scope>NUCLEOTIDE SEQUENCE</scope>
    <source>
        <strain evidence="10">DSM 17978</strain>
    </source>
</reference>
<comment type="similarity">
    <text evidence="2 8">Belongs to the glycosyl hydrolase 2 family.</text>
</comment>
<name>A0ABY6ZB07_9BACL</name>
<comment type="catalytic activity">
    <reaction evidence="1 8">
        <text>Hydrolysis of terminal non-reducing beta-D-galactose residues in beta-D-galactosides.</text>
        <dbReference type="EC" id="3.2.1.23"/>
    </reaction>
</comment>
<dbReference type="PANTHER" id="PTHR46323:SF2">
    <property type="entry name" value="BETA-GALACTOSIDASE"/>
    <property type="match status" value="1"/>
</dbReference>
<dbReference type="SUPFAM" id="SSF74650">
    <property type="entry name" value="Galactose mutarotase-like"/>
    <property type="match status" value="1"/>
</dbReference>
<dbReference type="Proteomes" id="UP001164761">
    <property type="component" value="Chromosome"/>
</dbReference>
<evidence type="ECO:0000313" key="11">
    <source>
        <dbReference type="Proteomes" id="UP001164761"/>
    </source>
</evidence>